<keyword evidence="4" id="KW-0411">Iron-sulfur</keyword>
<feature type="domain" description="Radical SAM core" evidence="5">
    <location>
        <begin position="4"/>
        <end position="229"/>
    </location>
</feature>
<dbReference type="PANTHER" id="PTHR11228">
    <property type="entry name" value="RADICAL SAM DOMAIN PROTEIN"/>
    <property type="match status" value="1"/>
</dbReference>
<comment type="caution">
    <text evidence="6">The sequence shown here is derived from an EMBL/GenBank/DDBJ whole genome shotgun (WGS) entry which is preliminary data.</text>
</comment>
<evidence type="ECO:0000256" key="3">
    <source>
        <dbReference type="ARBA" id="ARBA00023004"/>
    </source>
</evidence>
<gene>
    <name evidence="6" type="ORF">HLB23_06040</name>
</gene>
<protein>
    <submittedName>
        <fullName evidence="6">Radical SAM protein</fullName>
    </submittedName>
</protein>
<dbReference type="InterPro" id="IPR013785">
    <property type="entry name" value="Aldolase_TIM"/>
</dbReference>
<dbReference type="EMBL" id="JABELX010000002">
    <property type="protein sequence ID" value="NNH69433.1"/>
    <property type="molecule type" value="Genomic_DNA"/>
</dbReference>
<evidence type="ECO:0000256" key="1">
    <source>
        <dbReference type="ARBA" id="ARBA00022691"/>
    </source>
</evidence>
<evidence type="ECO:0000259" key="5">
    <source>
        <dbReference type="PROSITE" id="PS51918"/>
    </source>
</evidence>
<dbReference type="InterPro" id="IPR006638">
    <property type="entry name" value="Elp3/MiaA/NifB-like_rSAM"/>
</dbReference>
<evidence type="ECO:0000256" key="4">
    <source>
        <dbReference type="ARBA" id="ARBA00023014"/>
    </source>
</evidence>
<organism evidence="6 7">
    <name type="scientific">Nocardia uniformis</name>
    <dbReference type="NCBI Taxonomy" id="53432"/>
    <lineage>
        <taxon>Bacteria</taxon>
        <taxon>Bacillati</taxon>
        <taxon>Actinomycetota</taxon>
        <taxon>Actinomycetes</taxon>
        <taxon>Mycobacteriales</taxon>
        <taxon>Nocardiaceae</taxon>
        <taxon>Nocardia</taxon>
    </lineage>
</organism>
<dbReference type="InterPro" id="IPR058240">
    <property type="entry name" value="rSAM_sf"/>
</dbReference>
<dbReference type="InterPro" id="IPR050377">
    <property type="entry name" value="Radical_SAM_PqqE_MftC-like"/>
</dbReference>
<sequence length="424" mass="47163">MPSHPEPVGHLLRMVIDAVNECNLRCHYCHPGEVWRQQQLPEQSVRSALLAAEEAGILEVVLTGGEITLHSDLQAILESTHLLRRCASTLITNATKLTPEVIDWMAASNLTRVCTSVDGATNEVHGTARGKNLPKVLTGLRLLKDTGKPITVITVVHQQNWRHAIELSDFLATEKLATQHHLCAPSFSGQARSHYPKLALNETEFHQVQQLVDSHFGRLRDHGLYLTFNSHWPATGRRTLTVNPRRTITLQQLSEQVKDVLCNVRPNGEFRLQAATWGREMVGNAIIGSVHAQPVSQLIAAAESTLTSGTARQLPRVDEARHKFQIGARANIDTTNILIGHGETSSAATEMIPILSVDEHWLLDNPADLATVRSQLVQDRDNHRVARHPTGRILVFDRRRSLITLLHEQEWQQVETAYAAGSKL</sequence>
<dbReference type="SFLD" id="SFLDS00029">
    <property type="entry name" value="Radical_SAM"/>
    <property type="match status" value="1"/>
</dbReference>
<proteinExistence type="predicted"/>
<dbReference type="SFLD" id="SFLDG01067">
    <property type="entry name" value="SPASM/twitch_domain_containing"/>
    <property type="match status" value="1"/>
</dbReference>
<name>A0A849BS55_9NOCA</name>
<dbReference type="SUPFAM" id="SSF102114">
    <property type="entry name" value="Radical SAM enzymes"/>
    <property type="match status" value="1"/>
</dbReference>
<dbReference type="CDD" id="cd01335">
    <property type="entry name" value="Radical_SAM"/>
    <property type="match status" value="1"/>
</dbReference>
<dbReference type="RefSeq" id="WP_157553182.1">
    <property type="nucleotide sequence ID" value="NZ_JABELX010000002.1"/>
</dbReference>
<dbReference type="Gene3D" id="3.20.20.70">
    <property type="entry name" value="Aldolase class I"/>
    <property type="match status" value="1"/>
</dbReference>
<dbReference type="AlphaFoldDB" id="A0A849BS55"/>
<dbReference type="PANTHER" id="PTHR11228:SF7">
    <property type="entry name" value="PQQA PEPTIDE CYCLASE"/>
    <property type="match status" value="1"/>
</dbReference>
<keyword evidence="3" id="KW-0408">Iron</keyword>
<dbReference type="InterPro" id="IPR007197">
    <property type="entry name" value="rSAM"/>
</dbReference>
<dbReference type="Pfam" id="PF04055">
    <property type="entry name" value="Radical_SAM"/>
    <property type="match status" value="1"/>
</dbReference>
<evidence type="ECO:0000313" key="6">
    <source>
        <dbReference type="EMBL" id="NNH69433.1"/>
    </source>
</evidence>
<reference evidence="6 7" key="1">
    <citation type="submission" date="2020-05" db="EMBL/GenBank/DDBJ databases">
        <title>MicrobeNet Type strains.</title>
        <authorList>
            <person name="Nicholson A.C."/>
        </authorList>
    </citation>
    <scope>NUCLEOTIDE SEQUENCE [LARGE SCALE GENOMIC DNA]</scope>
    <source>
        <strain evidence="6 7">JCM 3224</strain>
    </source>
</reference>
<accession>A0A849BS55</accession>
<dbReference type="SMART" id="SM00729">
    <property type="entry name" value="Elp3"/>
    <property type="match status" value="1"/>
</dbReference>
<keyword evidence="1" id="KW-0949">S-adenosyl-L-methionine</keyword>
<evidence type="ECO:0000256" key="2">
    <source>
        <dbReference type="ARBA" id="ARBA00022723"/>
    </source>
</evidence>
<evidence type="ECO:0000313" key="7">
    <source>
        <dbReference type="Proteomes" id="UP000586827"/>
    </source>
</evidence>
<keyword evidence="2" id="KW-0479">Metal-binding</keyword>
<dbReference type="GO" id="GO:0051536">
    <property type="term" value="F:iron-sulfur cluster binding"/>
    <property type="evidence" value="ECO:0007669"/>
    <property type="project" value="UniProtKB-KW"/>
</dbReference>
<dbReference type="Proteomes" id="UP000586827">
    <property type="component" value="Unassembled WGS sequence"/>
</dbReference>
<keyword evidence="7" id="KW-1185">Reference proteome</keyword>
<dbReference type="GO" id="GO:0003824">
    <property type="term" value="F:catalytic activity"/>
    <property type="evidence" value="ECO:0007669"/>
    <property type="project" value="InterPro"/>
</dbReference>
<dbReference type="GO" id="GO:0046872">
    <property type="term" value="F:metal ion binding"/>
    <property type="evidence" value="ECO:0007669"/>
    <property type="project" value="UniProtKB-KW"/>
</dbReference>
<dbReference type="PROSITE" id="PS51918">
    <property type="entry name" value="RADICAL_SAM"/>
    <property type="match status" value="1"/>
</dbReference>